<feature type="transmembrane region" description="Helical" evidence="5">
    <location>
        <begin position="48"/>
        <end position="67"/>
    </location>
</feature>
<evidence type="ECO:0000256" key="5">
    <source>
        <dbReference type="SAM" id="Phobius"/>
    </source>
</evidence>
<proteinExistence type="predicted"/>
<dbReference type="STRING" id="188937.MA_1419"/>
<feature type="transmembrane region" description="Helical" evidence="5">
    <location>
        <begin position="74"/>
        <end position="92"/>
    </location>
</feature>
<dbReference type="Proteomes" id="UP000002487">
    <property type="component" value="Chromosome"/>
</dbReference>
<dbReference type="AlphaFoldDB" id="Q8TQW8"/>
<evidence type="ECO:0000256" key="4">
    <source>
        <dbReference type="ARBA" id="ARBA00023136"/>
    </source>
</evidence>
<protein>
    <submittedName>
        <fullName evidence="6">Cobalt transport protein</fullName>
    </submittedName>
</protein>
<evidence type="ECO:0000256" key="3">
    <source>
        <dbReference type="ARBA" id="ARBA00022989"/>
    </source>
</evidence>
<gene>
    <name evidence="6" type="ordered locus">MA_1419</name>
</gene>
<feature type="transmembrane region" description="Helical" evidence="5">
    <location>
        <begin position="98"/>
        <end position="115"/>
    </location>
</feature>
<evidence type="ECO:0000256" key="2">
    <source>
        <dbReference type="ARBA" id="ARBA00022692"/>
    </source>
</evidence>
<comment type="subcellular location">
    <subcellularLocation>
        <location evidence="1">Membrane</location>
        <topology evidence="1">Multi-pass membrane protein</topology>
    </subcellularLocation>
</comment>
<dbReference type="EnsemblBacteria" id="AAM04834">
    <property type="protein sequence ID" value="AAM04834"/>
    <property type="gene ID" value="MA_1419"/>
</dbReference>
<feature type="transmembrane region" description="Helical" evidence="5">
    <location>
        <begin position="21"/>
        <end position="42"/>
    </location>
</feature>
<feature type="transmembrane region" description="Helical" evidence="5">
    <location>
        <begin position="249"/>
        <end position="267"/>
    </location>
</feature>
<accession>Q8TQW8</accession>
<keyword evidence="7" id="KW-1185">Reference proteome</keyword>
<dbReference type="PANTHER" id="PTHR33514">
    <property type="entry name" value="PROTEIN ABCI12, CHLOROPLASTIC"/>
    <property type="match status" value="1"/>
</dbReference>
<evidence type="ECO:0000313" key="6">
    <source>
        <dbReference type="EMBL" id="AAM04834.1"/>
    </source>
</evidence>
<keyword evidence="2 5" id="KW-0812">Transmembrane</keyword>
<dbReference type="EMBL" id="AE010299">
    <property type="protein sequence ID" value="AAM04834.1"/>
    <property type="molecule type" value="Genomic_DNA"/>
</dbReference>
<keyword evidence="3 5" id="KW-1133">Transmembrane helix</keyword>
<dbReference type="PANTHER" id="PTHR33514:SF13">
    <property type="entry name" value="PROTEIN ABCI12, CHLOROPLASTIC"/>
    <property type="match status" value="1"/>
</dbReference>
<dbReference type="GO" id="GO:0005886">
    <property type="term" value="C:plasma membrane"/>
    <property type="evidence" value="ECO:0000318"/>
    <property type="project" value="GO_Central"/>
</dbReference>
<reference evidence="6 7" key="1">
    <citation type="journal article" date="2002" name="Genome Res.">
        <title>The genome of Methanosarcina acetivorans reveals extensive metabolic and physiological diversity.</title>
        <authorList>
            <person name="Galagan J.E."/>
            <person name="Nusbaum C."/>
            <person name="Roy A."/>
            <person name="Endrizzi M.G."/>
            <person name="Macdonald P."/>
            <person name="FitzHugh W."/>
            <person name="Calvo S."/>
            <person name="Engels R."/>
            <person name="Smirnov S."/>
            <person name="Atnoor D."/>
            <person name="Brown A."/>
            <person name="Allen N."/>
            <person name="Naylor J."/>
            <person name="Stange-Thomann N."/>
            <person name="DeArellano K."/>
            <person name="Johnson R."/>
            <person name="Linton L."/>
            <person name="McEwan P."/>
            <person name="McKernan K."/>
            <person name="Talamas J."/>
            <person name="Tirrell A."/>
            <person name="Ye W."/>
            <person name="Zimmer A."/>
            <person name="Barber R.D."/>
            <person name="Cann I."/>
            <person name="Graham D.E."/>
            <person name="Grahame D.A."/>
            <person name="Guss A."/>
            <person name="Hedderich R."/>
            <person name="Ingram-Smith C."/>
            <person name="Kuettner C.H."/>
            <person name="Krzycki J.A."/>
            <person name="Leigh J.A."/>
            <person name="Li W."/>
            <person name="Liu J."/>
            <person name="Mukhopadhyay B."/>
            <person name="Reeve J.N."/>
            <person name="Smith K."/>
            <person name="Springer T.A."/>
            <person name="Umayam L.A."/>
            <person name="White O."/>
            <person name="White R.H."/>
            <person name="de Macario E.C."/>
            <person name="Ferry J.G."/>
            <person name="Jarrell K.F."/>
            <person name="Jing H."/>
            <person name="Macario A.J.L."/>
            <person name="Paulsen I."/>
            <person name="Pritchett M."/>
            <person name="Sowers K.R."/>
            <person name="Swanson R.V."/>
            <person name="Zinder S.H."/>
            <person name="Lander E."/>
            <person name="Metcalf W.W."/>
            <person name="Birren B."/>
        </authorList>
    </citation>
    <scope>NUCLEOTIDE SEQUENCE [LARGE SCALE GENOMIC DNA]</scope>
    <source>
        <strain evidence="7">ATCC 35395 / DSM 2834 / JCM 12185 / C2A</strain>
    </source>
</reference>
<evidence type="ECO:0000256" key="1">
    <source>
        <dbReference type="ARBA" id="ARBA00004141"/>
    </source>
</evidence>
<organism evidence="6 7">
    <name type="scientific">Methanosarcina acetivorans (strain ATCC 35395 / DSM 2834 / JCM 12185 / C2A)</name>
    <dbReference type="NCBI Taxonomy" id="188937"/>
    <lineage>
        <taxon>Archaea</taxon>
        <taxon>Methanobacteriati</taxon>
        <taxon>Methanobacteriota</taxon>
        <taxon>Stenosarchaea group</taxon>
        <taxon>Methanomicrobia</taxon>
        <taxon>Methanosarcinales</taxon>
        <taxon>Methanosarcinaceae</taxon>
        <taxon>Methanosarcina</taxon>
    </lineage>
</organism>
<dbReference type="Pfam" id="PF02361">
    <property type="entry name" value="CbiQ"/>
    <property type="match status" value="1"/>
</dbReference>
<feature type="transmembrane region" description="Helical" evidence="5">
    <location>
        <begin position="153"/>
        <end position="173"/>
    </location>
</feature>
<dbReference type="HOGENOM" id="CLU_056469_2_0_2"/>
<evidence type="ECO:0000313" key="7">
    <source>
        <dbReference type="Proteomes" id="UP000002487"/>
    </source>
</evidence>
<keyword evidence="4 5" id="KW-0472">Membrane</keyword>
<name>Q8TQW8_METAC</name>
<dbReference type="KEGG" id="mac:MA_1419"/>
<dbReference type="InterPro" id="IPR003339">
    <property type="entry name" value="ABC/ECF_trnsptr_transmembrane"/>
</dbReference>
<feature type="transmembrane region" description="Helical" evidence="5">
    <location>
        <begin position="122"/>
        <end position="141"/>
    </location>
</feature>
<dbReference type="PhylomeDB" id="Q8TQW8"/>
<dbReference type="InParanoid" id="Q8TQW8"/>
<dbReference type="CDD" id="cd16914">
    <property type="entry name" value="EcfT"/>
    <property type="match status" value="1"/>
</dbReference>
<sequence length="268" mass="29341">MCKRRHMRMKEIMQYINRESFLHRMNPLSKIAAVTGIIALSVLTTNPVFLAVMVFGIFLASLIAGLQQELLKQVKLLVFLSISLILLTVFTLRSGETVGYLIPAGTFTAGGFVPITTGALDFGTVLSLRFFAMLFAFQLLVVTTKPSDLMKALLAIHVPVDYVLMFVIALRFIPSLQVEGQRIHEAQLARGYNPGTGLRGKIMSVKPILVPLVANSLGRTQVLGLTMDMRGYRSRQSVEKKLTWNKTDVAAIGCVAVMGLGVVLGGLM</sequence>